<evidence type="ECO:0000313" key="1">
    <source>
        <dbReference type="EMBL" id="KAK7580170.1"/>
    </source>
</evidence>
<dbReference type="InterPro" id="IPR011009">
    <property type="entry name" value="Kinase-like_dom_sf"/>
</dbReference>
<comment type="caution">
    <text evidence="1">The sequence shown here is derived from an EMBL/GenBank/DDBJ whole genome shotgun (WGS) entry which is preliminary data.</text>
</comment>
<dbReference type="Gene3D" id="1.10.510.10">
    <property type="entry name" value="Transferase(Phosphotransferase) domain 1"/>
    <property type="match status" value="1"/>
</dbReference>
<accession>A0AAN9TAG2</accession>
<dbReference type="PANTHER" id="PTHR45867:SF3">
    <property type="entry name" value="ACID PHOSPHATASE TYPE 7"/>
    <property type="match status" value="1"/>
</dbReference>
<dbReference type="EMBL" id="JBBCAQ010000034">
    <property type="protein sequence ID" value="KAK7580170.1"/>
    <property type="molecule type" value="Genomic_DNA"/>
</dbReference>
<dbReference type="AlphaFoldDB" id="A0AAN9TAG2"/>
<evidence type="ECO:0008006" key="3">
    <source>
        <dbReference type="Google" id="ProtNLM"/>
    </source>
</evidence>
<dbReference type="PANTHER" id="PTHR45867">
    <property type="entry name" value="PURPLE ACID PHOSPHATASE"/>
    <property type="match status" value="1"/>
</dbReference>
<proteinExistence type="predicted"/>
<sequence length="463" mass="52568">MATLPKNKKNKRGCWRENKAQKLAQSGEKADEVKQKTVQLISREGAGDTPRTSYVTLSGEALCVCVTVLHKREFELQVLTTQAHNVAFCNVVKRFCSFTRLLEVPGGVIHDTTRVTSKDQVASYDTSRGSQNITPSRSLALDHNSKYEIMPPELSSSAKDLISRLLQKNPQKRMTLQEIRDHPFLSDKYISPGQCYDHCCLIEEQLSSLCLSKGGTIFKMFPAILGRKPTFSERESDWNCTESPNLFHSTNDQGWSSIFYFRTLPDGTDWSPQFVVFGDLGNTNAQSLPRLQEEAQNGLYDAVLHVGDFAYDMHSGCDEFVDNFVENPPKWSAFRNNDYGSKGNTTPVLHITSSTYHPFTWSKVHGKVSQYLHQYPLKNAVWYPNLKFLPSLQRYNISAFIFHIIPGFFLDLLTRVMGGKPISEVGLYKLPSVDDNVRRQRWISTLQTTLGNFKRPTSDLRNK</sequence>
<protein>
    <recommendedName>
        <fullName evidence="3">Protein kinase domain-containing protein</fullName>
    </recommendedName>
</protein>
<dbReference type="SUPFAM" id="SSF56112">
    <property type="entry name" value="Protein kinase-like (PK-like)"/>
    <property type="match status" value="1"/>
</dbReference>
<reference evidence="1 2" key="1">
    <citation type="submission" date="2024-03" db="EMBL/GenBank/DDBJ databases">
        <title>Adaptation during the transition from Ophiocordyceps entomopathogen to insect associate is accompanied by gene loss and intensified selection.</title>
        <authorList>
            <person name="Ward C.M."/>
            <person name="Onetto C.A."/>
            <person name="Borneman A.R."/>
        </authorList>
    </citation>
    <scope>NUCLEOTIDE SEQUENCE [LARGE SCALE GENOMIC DNA]</scope>
    <source>
        <strain evidence="1">AWRI1</strain>
        <tissue evidence="1">Single Adult Female</tissue>
    </source>
</reference>
<keyword evidence="2" id="KW-1185">Reference proteome</keyword>
<gene>
    <name evidence="1" type="ORF">V9T40_000799</name>
</gene>
<name>A0AAN9TAG2_9HEMI</name>
<dbReference type="InterPro" id="IPR029052">
    <property type="entry name" value="Metallo-depent_PP-like"/>
</dbReference>
<dbReference type="Proteomes" id="UP001367676">
    <property type="component" value="Unassembled WGS sequence"/>
</dbReference>
<evidence type="ECO:0000313" key="2">
    <source>
        <dbReference type="Proteomes" id="UP001367676"/>
    </source>
</evidence>
<organism evidence="1 2">
    <name type="scientific">Parthenolecanium corni</name>
    <dbReference type="NCBI Taxonomy" id="536013"/>
    <lineage>
        <taxon>Eukaryota</taxon>
        <taxon>Metazoa</taxon>
        <taxon>Ecdysozoa</taxon>
        <taxon>Arthropoda</taxon>
        <taxon>Hexapoda</taxon>
        <taxon>Insecta</taxon>
        <taxon>Pterygota</taxon>
        <taxon>Neoptera</taxon>
        <taxon>Paraneoptera</taxon>
        <taxon>Hemiptera</taxon>
        <taxon>Sternorrhyncha</taxon>
        <taxon>Coccoidea</taxon>
        <taxon>Coccidae</taxon>
        <taxon>Parthenolecanium</taxon>
    </lineage>
</organism>
<dbReference type="Gene3D" id="3.60.21.10">
    <property type="match status" value="1"/>
</dbReference>